<evidence type="ECO:0000313" key="14">
    <source>
        <dbReference type="EMBL" id="NIY46212.1"/>
    </source>
</evidence>
<reference evidence="14 15" key="1">
    <citation type="journal article" date="2020" name="Microorganisms">
        <title>Polyphasic Characterisation of Cedecea colo sp. nov., a New Enteric Bacterium Isolated from the Koala Hindgut.</title>
        <authorList>
            <person name="Boath J.M."/>
            <person name="Dakhal S."/>
            <person name="Van T.T.H."/>
            <person name="Moore R.J."/>
            <person name="Dekiwadia C."/>
            <person name="Macreadie I.G."/>
        </authorList>
    </citation>
    <scope>NUCLEOTIDE SEQUENCE [LARGE SCALE GENOMIC DNA]</scope>
    <source>
        <strain evidence="14 15">ZA</strain>
    </source>
</reference>
<dbReference type="NCBIfam" id="NF012015">
    <property type="entry name" value="PRK15471.1"/>
    <property type="match status" value="1"/>
</dbReference>
<evidence type="ECO:0000256" key="6">
    <source>
        <dbReference type="ARBA" id="ARBA00022985"/>
    </source>
</evidence>
<evidence type="ECO:0000256" key="12">
    <source>
        <dbReference type="SAM" id="Phobius"/>
    </source>
</evidence>
<evidence type="ECO:0000256" key="2">
    <source>
        <dbReference type="ARBA" id="ARBA00004756"/>
    </source>
</evidence>
<keyword evidence="6" id="KW-0448">Lipopolysaccharide biosynthesis</keyword>
<comment type="pathway">
    <text evidence="2">Bacterial outer membrane biogenesis; lipopolysaccharide biosynthesis.</text>
</comment>
<keyword evidence="15" id="KW-1185">Reference proteome</keyword>
<organism evidence="14 15">
    <name type="scientific">Cedecea colo</name>
    <dbReference type="NCBI Taxonomy" id="2552946"/>
    <lineage>
        <taxon>Bacteria</taxon>
        <taxon>Pseudomonadati</taxon>
        <taxon>Pseudomonadota</taxon>
        <taxon>Gammaproteobacteria</taxon>
        <taxon>Enterobacterales</taxon>
        <taxon>Enterobacteriaceae</taxon>
        <taxon>Cedecea</taxon>
    </lineage>
</organism>
<feature type="domain" description="Polysaccharide chain length determinant N-terminal" evidence="13">
    <location>
        <begin position="18"/>
        <end position="128"/>
    </location>
</feature>
<comment type="caution">
    <text evidence="14">The sequence shown here is derived from an EMBL/GenBank/DDBJ whole genome shotgun (WGS) entry which is preliminary data.</text>
</comment>
<dbReference type="PANTHER" id="PTHR32309">
    <property type="entry name" value="TYROSINE-PROTEIN KINASE"/>
    <property type="match status" value="1"/>
</dbReference>
<evidence type="ECO:0000256" key="1">
    <source>
        <dbReference type="ARBA" id="ARBA00004429"/>
    </source>
</evidence>
<dbReference type="RefSeq" id="WP_167605982.1">
    <property type="nucleotide sequence ID" value="NZ_SOYS01000001.1"/>
</dbReference>
<sequence length="334" mass="36841">MSQDNNNVMKNHIGRDPESIDLIDLFLQLWRGKITIIACVVLAIIIAVIYLFVAKEKWTSTAVIAQPDAAQVATYNNALNVMNALNVINGSPVLNITDVQLRVVGRLSSAMSALSETLDNQEQPEKLTIEPSVKGQPLPLKITYVGATPKDAQAKVAQYLQQVDEQVGQELGLDLNNSIKLQTATLEDSLKSQEKVAQEQKNLRIKQIDEALKFATEAKVTSPQVQQTEDVTQDTLFLLGSEALTSMIKNEATRPLVFSDTYYQTKQNLLDIQSLKIDPKTIHAYRYVMKPTLPIRRDSPKKGITLILATLLGGMIGAGVVLGRNAIRNYKTTA</sequence>
<comment type="similarity">
    <text evidence="9">Belongs to the WzzB/Cld/Rol family.</text>
</comment>
<evidence type="ECO:0000256" key="7">
    <source>
        <dbReference type="ARBA" id="ARBA00022989"/>
    </source>
</evidence>
<evidence type="ECO:0000259" key="13">
    <source>
        <dbReference type="Pfam" id="PF02706"/>
    </source>
</evidence>
<keyword evidence="5 12" id="KW-0812">Transmembrane</keyword>
<dbReference type="Gene3D" id="3.30.1890.10">
    <property type="entry name" value="FepE-like"/>
    <property type="match status" value="1"/>
</dbReference>
<name>A0ABX0VGA4_9ENTR</name>
<dbReference type="Proteomes" id="UP000697927">
    <property type="component" value="Unassembled WGS sequence"/>
</dbReference>
<dbReference type="SUPFAM" id="SSF160355">
    <property type="entry name" value="Bacterial polysaccharide co-polymerase-like"/>
    <property type="match status" value="1"/>
</dbReference>
<feature type="transmembrane region" description="Helical" evidence="12">
    <location>
        <begin position="303"/>
        <end position="322"/>
    </location>
</feature>
<gene>
    <name evidence="14" type="primary">wzzB</name>
    <name evidence="14" type="ORF">E2L00_01380</name>
</gene>
<protein>
    <recommendedName>
        <fullName evidence="10">Chain length determinant protein</fullName>
    </recommendedName>
    <alternativeName>
        <fullName evidence="11">Polysaccharide antigen chain regulator</fullName>
    </alternativeName>
</protein>
<proteinExistence type="inferred from homology"/>
<keyword evidence="3" id="KW-1003">Cell membrane</keyword>
<accession>A0ABX0VGA4</accession>
<dbReference type="Pfam" id="PF02706">
    <property type="entry name" value="Wzz"/>
    <property type="match status" value="1"/>
</dbReference>
<keyword evidence="7 12" id="KW-1133">Transmembrane helix</keyword>
<evidence type="ECO:0000256" key="11">
    <source>
        <dbReference type="ARBA" id="ARBA00042235"/>
    </source>
</evidence>
<evidence type="ECO:0000256" key="5">
    <source>
        <dbReference type="ARBA" id="ARBA00022692"/>
    </source>
</evidence>
<evidence type="ECO:0000256" key="4">
    <source>
        <dbReference type="ARBA" id="ARBA00022519"/>
    </source>
</evidence>
<evidence type="ECO:0000256" key="8">
    <source>
        <dbReference type="ARBA" id="ARBA00023136"/>
    </source>
</evidence>
<dbReference type="PANTHER" id="PTHR32309:SF29">
    <property type="entry name" value="CHAIN LENGTH DETERMINANT PROTEIN"/>
    <property type="match status" value="1"/>
</dbReference>
<dbReference type="EMBL" id="SOYS01000001">
    <property type="protein sequence ID" value="NIY46212.1"/>
    <property type="molecule type" value="Genomic_DNA"/>
</dbReference>
<evidence type="ECO:0000256" key="10">
    <source>
        <dbReference type="ARBA" id="ARBA00039982"/>
    </source>
</evidence>
<comment type="subcellular location">
    <subcellularLocation>
        <location evidence="1">Cell inner membrane</location>
        <topology evidence="1">Multi-pass membrane protein</topology>
    </subcellularLocation>
</comment>
<evidence type="ECO:0000313" key="15">
    <source>
        <dbReference type="Proteomes" id="UP000697927"/>
    </source>
</evidence>
<evidence type="ECO:0000256" key="9">
    <source>
        <dbReference type="ARBA" id="ARBA00038118"/>
    </source>
</evidence>
<keyword evidence="8 12" id="KW-0472">Membrane</keyword>
<keyword evidence="4" id="KW-0997">Cell inner membrane</keyword>
<feature type="transmembrane region" description="Helical" evidence="12">
    <location>
        <begin position="34"/>
        <end position="53"/>
    </location>
</feature>
<dbReference type="InterPro" id="IPR050445">
    <property type="entry name" value="Bact_polysacc_biosynth/exp"/>
</dbReference>
<evidence type="ECO:0000256" key="3">
    <source>
        <dbReference type="ARBA" id="ARBA00022475"/>
    </source>
</evidence>
<dbReference type="InterPro" id="IPR003856">
    <property type="entry name" value="LPS_length_determ_N"/>
</dbReference>